<evidence type="ECO:0000313" key="15">
    <source>
        <dbReference type="EMBL" id="KMY52410.1"/>
    </source>
</evidence>
<evidence type="ECO:0000256" key="8">
    <source>
        <dbReference type="ARBA" id="ARBA00022777"/>
    </source>
</evidence>
<dbReference type="PROSITE" id="PS50109">
    <property type="entry name" value="HIS_KIN"/>
    <property type="match status" value="1"/>
</dbReference>
<organism evidence="15 16">
    <name type="scientific">Peribacillus loiseleuriae</name>
    <dbReference type="NCBI Taxonomy" id="1679170"/>
    <lineage>
        <taxon>Bacteria</taxon>
        <taxon>Bacillati</taxon>
        <taxon>Bacillota</taxon>
        <taxon>Bacilli</taxon>
        <taxon>Bacillales</taxon>
        <taxon>Bacillaceae</taxon>
        <taxon>Peribacillus</taxon>
    </lineage>
</organism>
<keyword evidence="12" id="KW-1133">Transmembrane helix</keyword>
<dbReference type="EMBL" id="LFZW01000001">
    <property type="protein sequence ID" value="KMY52410.1"/>
    <property type="molecule type" value="Genomic_DNA"/>
</dbReference>
<keyword evidence="6" id="KW-0808">Transferase</keyword>
<dbReference type="SMART" id="SM00304">
    <property type="entry name" value="HAMP"/>
    <property type="match status" value="1"/>
</dbReference>
<dbReference type="PANTHER" id="PTHR34220:SF7">
    <property type="entry name" value="SENSOR HISTIDINE KINASE YPDA"/>
    <property type="match status" value="1"/>
</dbReference>
<evidence type="ECO:0000256" key="3">
    <source>
        <dbReference type="ARBA" id="ARBA00012438"/>
    </source>
</evidence>
<dbReference type="PROSITE" id="PS50885">
    <property type="entry name" value="HAMP"/>
    <property type="match status" value="1"/>
</dbReference>
<evidence type="ECO:0000256" key="7">
    <source>
        <dbReference type="ARBA" id="ARBA00022741"/>
    </source>
</evidence>
<feature type="domain" description="Histidine kinase" evidence="13">
    <location>
        <begin position="459"/>
        <end position="571"/>
    </location>
</feature>
<keyword evidence="4" id="KW-1003">Cell membrane</keyword>
<gene>
    <name evidence="15" type="ORF">AC625_18175</name>
</gene>
<keyword evidence="11 12" id="KW-0472">Membrane</keyword>
<feature type="transmembrane region" description="Helical" evidence="12">
    <location>
        <begin position="274"/>
        <end position="298"/>
    </location>
</feature>
<keyword evidence="8 15" id="KW-0418">Kinase</keyword>
<dbReference type="EC" id="2.7.13.3" evidence="3"/>
<evidence type="ECO:0000259" key="14">
    <source>
        <dbReference type="PROSITE" id="PS50885"/>
    </source>
</evidence>
<evidence type="ECO:0000256" key="11">
    <source>
        <dbReference type="ARBA" id="ARBA00023136"/>
    </source>
</evidence>
<keyword evidence="7" id="KW-0547">Nucleotide-binding</keyword>
<keyword evidence="16" id="KW-1185">Reference proteome</keyword>
<evidence type="ECO:0000256" key="9">
    <source>
        <dbReference type="ARBA" id="ARBA00022840"/>
    </source>
</evidence>
<dbReference type="PRINTS" id="PR00344">
    <property type="entry name" value="BCTRLSENSOR"/>
</dbReference>
<evidence type="ECO:0000256" key="6">
    <source>
        <dbReference type="ARBA" id="ARBA00022679"/>
    </source>
</evidence>
<evidence type="ECO:0000256" key="1">
    <source>
        <dbReference type="ARBA" id="ARBA00000085"/>
    </source>
</evidence>
<keyword evidence="9" id="KW-0067">ATP-binding</keyword>
<name>A0A0K9H0L3_9BACI</name>
<dbReference type="RefSeq" id="WP_245645032.1">
    <property type="nucleotide sequence ID" value="NZ_LFZW01000001.1"/>
</dbReference>
<dbReference type="Gene3D" id="3.30.565.10">
    <property type="entry name" value="Histidine kinase-like ATPase, C-terminal domain"/>
    <property type="match status" value="1"/>
</dbReference>
<dbReference type="Pfam" id="PF02518">
    <property type="entry name" value="HATPase_c"/>
    <property type="match status" value="1"/>
</dbReference>
<dbReference type="InterPro" id="IPR004358">
    <property type="entry name" value="Sig_transdc_His_kin-like_C"/>
</dbReference>
<evidence type="ECO:0000256" key="12">
    <source>
        <dbReference type="SAM" id="Phobius"/>
    </source>
</evidence>
<dbReference type="GO" id="GO:0005524">
    <property type="term" value="F:ATP binding"/>
    <property type="evidence" value="ECO:0007669"/>
    <property type="project" value="UniProtKB-KW"/>
</dbReference>
<sequence>MNTLRNQILAVFLFVMMIVLSIVSGMVYNQLGDLMQDNAEKQIKQTAIEANGRMEALYKQIDTLSNQLVTNDTVQQLLLGLVNGESMNFDKWQTLTKIVNNIHAYSDGISSFELYTTEGKRIYPFDDKSISNVINERWVTMADKEKGRLVWVGKDLNNENYSYAIRRVSLMDRSFSHGGYLVIRISNSYFQVKEIVGGNGDEDYMMLLDRDLTPITRDYGIDIQNVLLERYKTVTISKKEYMIVKESSKLTGWTIVILKPMSFFMESISTVRTVILYSGTIGFVIFFISAVLLATMITRPIKKLTKTMKHAKMDELKLNPENSSSLEIIELNRTYNQMVENTNHLIQVVYEKELLRSRTELKALQAQINPHFIYNTLNALYWSLEEREEEDLAGIVIAMSELFRYTIGNSKSDEWVTIQDELEHIDRYLKVMKMRLGDRLLWNISAPEEYLNVKIPKLMIQPLVENAILHGIEKKRKQGYVLIKIEKVDNSSNLEITVEDNGLGIESETLKNINQEIENNGVSSFKGMGMALTNVNKRLRLYYDGCNLTELHLISEHGKGTKVAFEIPSIGGI</sequence>
<dbReference type="AlphaFoldDB" id="A0A0K9H0L3"/>
<dbReference type="InterPro" id="IPR005467">
    <property type="entry name" value="His_kinase_dom"/>
</dbReference>
<proteinExistence type="predicted"/>
<dbReference type="InterPro" id="IPR010559">
    <property type="entry name" value="Sig_transdc_His_kin_internal"/>
</dbReference>
<evidence type="ECO:0000259" key="13">
    <source>
        <dbReference type="PROSITE" id="PS50109"/>
    </source>
</evidence>
<dbReference type="GO" id="GO:0005886">
    <property type="term" value="C:plasma membrane"/>
    <property type="evidence" value="ECO:0007669"/>
    <property type="project" value="UniProtKB-SubCell"/>
</dbReference>
<evidence type="ECO:0000256" key="2">
    <source>
        <dbReference type="ARBA" id="ARBA00004651"/>
    </source>
</evidence>
<evidence type="ECO:0000256" key="10">
    <source>
        <dbReference type="ARBA" id="ARBA00023012"/>
    </source>
</evidence>
<dbReference type="Gene3D" id="6.10.340.10">
    <property type="match status" value="1"/>
</dbReference>
<dbReference type="STRING" id="1679170.AC625_18175"/>
<dbReference type="Proteomes" id="UP000037146">
    <property type="component" value="Unassembled WGS sequence"/>
</dbReference>
<keyword evidence="5" id="KW-0597">Phosphoprotein</keyword>
<accession>A0A0K9H0L3</accession>
<dbReference type="PANTHER" id="PTHR34220">
    <property type="entry name" value="SENSOR HISTIDINE KINASE YPDA"/>
    <property type="match status" value="1"/>
</dbReference>
<comment type="catalytic activity">
    <reaction evidence="1">
        <text>ATP + protein L-histidine = ADP + protein N-phospho-L-histidine.</text>
        <dbReference type="EC" id="2.7.13.3"/>
    </reaction>
</comment>
<feature type="transmembrane region" description="Helical" evidence="12">
    <location>
        <begin position="6"/>
        <end position="28"/>
    </location>
</feature>
<dbReference type="InterPro" id="IPR003660">
    <property type="entry name" value="HAMP_dom"/>
</dbReference>
<dbReference type="PATRIC" id="fig|1679170.3.peg.4125"/>
<reference evidence="16" key="1">
    <citation type="submission" date="2015-07" db="EMBL/GenBank/DDBJ databases">
        <title>Genome sequencing project for genomic taxonomy and phylogenomics of Bacillus-like bacteria.</title>
        <authorList>
            <person name="Liu B."/>
            <person name="Wang J."/>
            <person name="Zhu Y."/>
            <person name="Liu G."/>
            <person name="Chen Q."/>
            <person name="Chen Z."/>
            <person name="Lan J."/>
            <person name="Che J."/>
            <person name="Ge C."/>
            <person name="Shi H."/>
            <person name="Pan Z."/>
            <person name="Liu X."/>
        </authorList>
    </citation>
    <scope>NUCLEOTIDE SEQUENCE [LARGE SCALE GENOMIC DNA]</scope>
    <source>
        <strain evidence="16">FJAT-27997</strain>
    </source>
</reference>
<protein>
    <recommendedName>
        <fullName evidence="3">histidine kinase</fullName>
        <ecNumber evidence="3">2.7.13.3</ecNumber>
    </recommendedName>
</protein>
<dbReference type="Pfam" id="PF06580">
    <property type="entry name" value="His_kinase"/>
    <property type="match status" value="1"/>
</dbReference>
<keyword evidence="12" id="KW-0812">Transmembrane</keyword>
<comment type="subcellular location">
    <subcellularLocation>
        <location evidence="2">Cell membrane</location>
        <topology evidence="2">Multi-pass membrane protein</topology>
    </subcellularLocation>
</comment>
<dbReference type="SMART" id="SM00387">
    <property type="entry name" value="HATPase_c"/>
    <property type="match status" value="1"/>
</dbReference>
<dbReference type="SUPFAM" id="SSF55874">
    <property type="entry name" value="ATPase domain of HSP90 chaperone/DNA topoisomerase II/histidine kinase"/>
    <property type="match status" value="1"/>
</dbReference>
<keyword evidence="10" id="KW-0902">Two-component regulatory system</keyword>
<evidence type="ECO:0000256" key="5">
    <source>
        <dbReference type="ARBA" id="ARBA00022553"/>
    </source>
</evidence>
<dbReference type="InterPro" id="IPR036890">
    <property type="entry name" value="HATPase_C_sf"/>
</dbReference>
<feature type="domain" description="HAMP" evidence="14">
    <location>
        <begin position="295"/>
        <end position="347"/>
    </location>
</feature>
<dbReference type="GO" id="GO:0000155">
    <property type="term" value="F:phosphorelay sensor kinase activity"/>
    <property type="evidence" value="ECO:0007669"/>
    <property type="project" value="InterPro"/>
</dbReference>
<evidence type="ECO:0000313" key="16">
    <source>
        <dbReference type="Proteomes" id="UP000037146"/>
    </source>
</evidence>
<dbReference type="InterPro" id="IPR003594">
    <property type="entry name" value="HATPase_dom"/>
</dbReference>
<comment type="caution">
    <text evidence="15">The sequence shown here is derived from an EMBL/GenBank/DDBJ whole genome shotgun (WGS) entry which is preliminary data.</text>
</comment>
<evidence type="ECO:0000256" key="4">
    <source>
        <dbReference type="ARBA" id="ARBA00022475"/>
    </source>
</evidence>
<dbReference type="InterPro" id="IPR050640">
    <property type="entry name" value="Bact_2-comp_sensor_kinase"/>
</dbReference>